<evidence type="ECO:0000256" key="1">
    <source>
        <dbReference type="SAM" id="MobiDB-lite"/>
    </source>
</evidence>
<proteinExistence type="predicted"/>
<feature type="compositionally biased region" description="Polar residues" evidence="1">
    <location>
        <begin position="30"/>
        <end position="46"/>
    </location>
</feature>
<dbReference type="Proteomes" id="UP001321766">
    <property type="component" value="Chromosome"/>
</dbReference>
<feature type="compositionally biased region" description="Low complexity" evidence="1">
    <location>
        <begin position="62"/>
        <end position="74"/>
    </location>
</feature>
<accession>A0ABN6SG25</accession>
<dbReference type="EMBL" id="AP026798">
    <property type="protein sequence ID" value="BDR53830.1"/>
    <property type="molecule type" value="Genomic_DNA"/>
</dbReference>
<feature type="region of interest" description="Disordered" evidence="1">
    <location>
        <begin position="1"/>
        <end position="75"/>
    </location>
</feature>
<keyword evidence="3" id="KW-1185">Reference proteome</keyword>
<protein>
    <recommendedName>
        <fullName evidence="4">Peptidase</fullName>
    </recommendedName>
</protein>
<organism evidence="2 3">
    <name type="scientific">Bombiscardovia nodaiensis</name>
    <dbReference type="NCBI Taxonomy" id="2932181"/>
    <lineage>
        <taxon>Bacteria</taxon>
        <taxon>Bacillati</taxon>
        <taxon>Actinomycetota</taxon>
        <taxon>Actinomycetes</taxon>
        <taxon>Bifidobacteriales</taxon>
        <taxon>Bifidobacteriaceae</taxon>
        <taxon>Bombiscardovia</taxon>
    </lineage>
</organism>
<evidence type="ECO:0008006" key="4">
    <source>
        <dbReference type="Google" id="ProtNLM"/>
    </source>
</evidence>
<evidence type="ECO:0000313" key="3">
    <source>
        <dbReference type="Proteomes" id="UP001321766"/>
    </source>
</evidence>
<name>A0ABN6SG25_9BIFI</name>
<sequence length="184" mass="18817">MSGSTSFRQTAPGRSATAAPQASAGLGTGAFTSTSVGTSTSPNTGVTAHANAATRGLTQSIASSDKPSSKPAADQPLPVADRIIAALSSGQPPQVVAQNLGLPLDFITMVTEQARRSGQLNYYELESGNCGLGTGCQPDPESLVCASCPILPAAIRRQQSPFARLRQALSSSKRSTQASKNTQL</sequence>
<gene>
    <name evidence="2" type="ORF">KIM372_17370</name>
</gene>
<evidence type="ECO:0000313" key="2">
    <source>
        <dbReference type="EMBL" id="BDR53830.1"/>
    </source>
</evidence>
<reference evidence="2 3" key="1">
    <citation type="journal article" date="2023" name="Microbiol. Spectr.">
        <title>Symbiosis of Carpenter Bees with Uncharacterized Lactic Acid Bacteria Showing NAD Auxotrophy.</title>
        <authorList>
            <person name="Kawasaki S."/>
            <person name="Ozawa K."/>
            <person name="Mori T."/>
            <person name="Yamamoto A."/>
            <person name="Ito M."/>
            <person name="Ohkuma M."/>
            <person name="Sakamoto M."/>
            <person name="Matsutani M."/>
        </authorList>
    </citation>
    <scope>NUCLEOTIDE SEQUENCE [LARGE SCALE GENOMIC DNA]</scope>
    <source>
        <strain evidence="2 3">Kim37-2</strain>
    </source>
</reference>